<protein>
    <submittedName>
        <fullName evidence="1">Uncharacterized protein</fullName>
    </submittedName>
</protein>
<gene>
    <name evidence="1" type="ORF">MtrDRAFT_AC149129g7v2</name>
</gene>
<reference evidence="1" key="2">
    <citation type="submission" date="2007-03" db="EMBL/GenBank/DDBJ databases">
        <authorList>
            <consortium name="The International Medicago Genome Annotation Group"/>
        </authorList>
    </citation>
    <scope>NUCLEOTIDE SEQUENCE</scope>
</reference>
<name>A2Q1U3_MEDTR</name>
<reference evidence="1" key="1">
    <citation type="submission" date="2004-10" db="EMBL/GenBank/DDBJ databases">
        <authorList>
            <person name="Town C.D."/>
        </authorList>
    </citation>
    <scope>NUCLEOTIDE SEQUENCE</scope>
</reference>
<dbReference type="EMBL" id="AC149129">
    <property type="protein sequence ID" value="ABN05915.1"/>
    <property type="molecule type" value="Genomic_DNA"/>
</dbReference>
<proteinExistence type="predicted"/>
<evidence type="ECO:0000313" key="1">
    <source>
        <dbReference type="EMBL" id="ABN05915.1"/>
    </source>
</evidence>
<dbReference type="AlphaFoldDB" id="A2Q1U3"/>
<organism evidence="1">
    <name type="scientific">Medicago truncatula</name>
    <name type="common">Barrel medic</name>
    <name type="synonym">Medicago tribuloides</name>
    <dbReference type="NCBI Taxonomy" id="3880"/>
    <lineage>
        <taxon>Eukaryota</taxon>
        <taxon>Viridiplantae</taxon>
        <taxon>Streptophyta</taxon>
        <taxon>Embryophyta</taxon>
        <taxon>Tracheophyta</taxon>
        <taxon>Spermatophyta</taxon>
        <taxon>Magnoliopsida</taxon>
        <taxon>eudicotyledons</taxon>
        <taxon>Gunneridae</taxon>
        <taxon>Pentapetalae</taxon>
        <taxon>rosids</taxon>
        <taxon>fabids</taxon>
        <taxon>Fabales</taxon>
        <taxon>Fabaceae</taxon>
        <taxon>Papilionoideae</taxon>
        <taxon>50 kb inversion clade</taxon>
        <taxon>NPAAA clade</taxon>
        <taxon>Hologalegina</taxon>
        <taxon>IRL clade</taxon>
        <taxon>Trifolieae</taxon>
        <taxon>Medicago</taxon>
    </lineage>
</organism>
<sequence>MTHVDGCLWYKVLVARYSEEDGQINEGGSLGSVWWKDLRSIQSCVGSGVDNWFKDKLIQVVGWHGGHIERIFRAGQRLYS</sequence>
<accession>A2Q1U3</accession>